<sequence>MYVCNFPFFLIDRTRGDSVHSWNASLPQVPSRGSFLVLFLGRRPSRSATLRPGVPIFICLLSQFLLAVDRSIGNLSSCTYLLAHSKLQNTAPSLIRALLIRKHHWYPFPSSLRL</sequence>
<accession>A0A0M8PAB6</accession>
<organism evidence="1 2">
    <name type="scientific">Penicillium nordicum</name>
    <dbReference type="NCBI Taxonomy" id="229535"/>
    <lineage>
        <taxon>Eukaryota</taxon>
        <taxon>Fungi</taxon>
        <taxon>Dikarya</taxon>
        <taxon>Ascomycota</taxon>
        <taxon>Pezizomycotina</taxon>
        <taxon>Eurotiomycetes</taxon>
        <taxon>Eurotiomycetidae</taxon>
        <taxon>Eurotiales</taxon>
        <taxon>Aspergillaceae</taxon>
        <taxon>Penicillium</taxon>
    </lineage>
</organism>
<comment type="caution">
    <text evidence="1">The sequence shown here is derived from an EMBL/GenBank/DDBJ whole genome shotgun (WGS) entry which is preliminary data.</text>
</comment>
<dbReference type="AlphaFoldDB" id="A0A0M8PAB6"/>
<dbReference type="EMBL" id="LHQQ01000059">
    <property type="protein sequence ID" value="KOS44524.1"/>
    <property type="molecule type" value="Genomic_DNA"/>
</dbReference>
<gene>
    <name evidence="1" type="ORF">ACN38_g4551</name>
</gene>
<name>A0A0M8PAB6_9EURO</name>
<reference evidence="1 2" key="1">
    <citation type="submission" date="2015-08" db="EMBL/GenBank/DDBJ databases">
        <title>Genome sequencing of Penicillium nordicum.</title>
        <authorList>
            <person name="Nguyen H.D."/>
            <person name="Seifert K.A."/>
        </authorList>
    </citation>
    <scope>NUCLEOTIDE SEQUENCE [LARGE SCALE GENOMIC DNA]</scope>
    <source>
        <strain evidence="1 2">DAOMC 185683</strain>
    </source>
</reference>
<dbReference type="Proteomes" id="UP000037696">
    <property type="component" value="Unassembled WGS sequence"/>
</dbReference>
<proteinExistence type="predicted"/>
<evidence type="ECO:0000313" key="2">
    <source>
        <dbReference type="Proteomes" id="UP000037696"/>
    </source>
</evidence>
<keyword evidence="2" id="KW-1185">Reference proteome</keyword>
<protein>
    <submittedName>
        <fullName evidence="1">Uncharacterized protein</fullName>
    </submittedName>
</protein>
<evidence type="ECO:0000313" key="1">
    <source>
        <dbReference type="EMBL" id="KOS44524.1"/>
    </source>
</evidence>